<dbReference type="SUPFAM" id="SSF53335">
    <property type="entry name" value="S-adenosyl-L-methionine-dependent methyltransferases"/>
    <property type="match status" value="1"/>
</dbReference>
<dbReference type="OrthoDB" id="10039245at2759"/>
<keyword evidence="1" id="KW-0489">Methyltransferase</keyword>
<dbReference type="EMBL" id="NCKV01040507">
    <property type="protein sequence ID" value="RWS18381.1"/>
    <property type="molecule type" value="Genomic_DNA"/>
</dbReference>
<dbReference type="Gene3D" id="3.40.50.150">
    <property type="entry name" value="Vaccinia Virus protein VP39"/>
    <property type="match status" value="1"/>
</dbReference>
<dbReference type="GO" id="GO:0008168">
    <property type="term" value="F:methyltransferase activity"/>
    <property type="evidence" value="ECO:0007669"/>
    <property type="project" value="UniProtKB-KW"/>
</dbReference>
<protein>
    <submittedName>
        <fullName evidence="1">Malonyl-[acyl-carrier protein] O-methyltransferase-like protein</fullName>
    </submittedName>
</protein>
<reference evidence="1 2" key="1">
    <citation type="journal article" date="2018" name="Gigascience">
        <title>Genomes of trombidid mites reveal novel predicted allergens and laterally-transferred genes associated with secondary metabolism.</title>
        <authorList>
            <person name="Dong X."/>
            <person name="Chaisiri K."/>
            <person name="Xia D."/>
            <person name="Armstrong S.D."/>
            <person name="Fang Y."/>
            <person name="Donnelly M.J."/>
            <person name="Kadowaki T."/>
            <person name="McGarry J.W."/>
            <person name="Darby A.C."/>
            <person name="Makepeace B.L."/>
        </authorList>
    </citation>
    <scope>NUCLEOTIDE SEQUENCE [LARGE SCALE GENOMIC DNA]</scope>
    <source>
        <strain evidence="1">UoL-UT</strain>
    </source>
</reference>
<keyword evidence="2" id="KW-1185">Reference proteome</keyword>
<dbReference type="AlphaFoldDB" id="A0A443RSS2"/>
<evidence type="ECO:0000313" key="2">
    <source>
        <dbReference type="Proteomes" id="UP000288716"/>
    </source>
</evidence>
<accession>A0A443RSS2</accession>
<evidence type="ECO:0000313" key="1">
    <source>
        <dbReference type="EMBL" id="RWS18381.1"/>
    </source>
</evidence>
<feature type="non-terminal residue" evidence="1">
    <location>
        <position position="113"/>
    </location>
</feature>
<dbReference type="GO" id="GO:0032259">
    <property type="term" value="P:methylation"/>
    <property type="evidence" value="ECO:0007669"/>
    <property type="project" value="UniProtKB-KW"/>
</dbReference>
<organism evidence="1 2">
    <name type="scientific">Leptotrombidium deliense</name>
    <dbReference type="NCBI Taxonomy" id="299467"/>
    <lineage>
        <taxon>Eukaryota</taxon>
        <taxon>Metazoa</taxon>
        <taxon>Ecdysozoa</taxon>
        <taxon>Arthropoda</taxon>
        <taxon>Chelicerata</taxon>
        <taxon>Arachnida</taxon>
        <taxon>Acari</taxon>
        <taxon>Acariformes</taxon>
        <taxon>Trombidiformes</taxon>
        <taxon>Prostigmata</taxon>
        <taxon>Anystina</taxon>
        <taxon>Parasitengona</taxon>
        <taxon>Trombiculoidea</taxon>
        <taxon>Trombiculidae</taxon>
        <taxon>Leptotrombidium</taxon>
    </lineage>
</organism>
<dbReference type="InterPro" id="IPR029063">
    <property type="entry name" value="SAM-dependent_MTases_sf"/>
</dbReference>
<name>A0A443RSS2_9ACAR</name>
<sequence length="113" mass="12913">MGDMVEAEKFLDNVLLADKSNEEQIKLYTEIAYKYDEELETFHLRRDSNILDVGAGTGALGKVLHSLYYTNIDALDACENMLQNSRKLTHVYKNFIHAKVVIDEVLPIAENTY</sequence>
<dbReference type="STRING" id="299467.A0A443RSS2"/>
<gene>
    <name evidence="1" type="ORF">B4U80_14622</name>
</gene>
<dbReference type="Proteomes" id="UP000288716">
    <property type="component" value="Unassembled WGS sequence"/>
</dbReference>
<dbReference type="VEuPathDB" id="VectorBase:LDEU013659"/>
<keyword evidence="1" id="KW-0808">Transferase</keyword>
<proteinExistence type="predicted"/>
<comment type="caution">
    <text evidence="1">The sequence shown here is derived from an EMBL/GenBank/DDBJ whole genome shotgun (WGS) entry which is preliminary data.</text>
</comment>